<evidence type="ECO:0000313" key="1">
    <source>
        <dbReference type="EMBL" id="MCT7968757.1"/>
    </source>
</evidence>
<accession>A0ABT2MVJ4</accession>
<evidence type="ECO:0008006" key="3">
    <source>
        <dbReference type="Google" id="ProtNLM"/>
    </source>
</evidence>
<dbReference type="Proteomes" id="UP001525890">
    <property type="component" value="Unassembled WGS sequence"/>
</dbReference>
<reference evidence="1 2" key="1">
    <citation type="journal article" date="2022" name="Front. Microbiol.">
        <title>High genomic differentiation and limited gene flow indicate recent cryptic speciation within the genus Laspinema (cyanobacteria).</title>
        <authorList>
            <person name="Stanojkovic A."/>
            <person name="Skoupy S."/>
            <person name="Skaloud P."/>
            <person name="Dvorak P."/>
        </authorList>
    </citation>
    <scope>NUCLEOTIDE SEQUENCE [LARGE SCALE GENOMIC DNA]</scope>
    <source>
        <strain evidence="1 2">D2a</strain>
    </source>
</reference>
<proteinExistence type="predicted"/>
<sequence>MTRFIHDQFAKDYLEELLSPYGEVKPSRRVAGEVREIDVWFAPSPESDANLAGLGLLGRFAGTPAIFEPFRNPANTDDICNCLLKLLEVRGDYQREANRNNTRIQESDLPKLWILTPTASANLLNGFRAIIEPNWLPGVYLMGDSLRTAIVVIHQLPRTSETLWLRLLGRGSVQKRAIDELEALPQDNPFRAVALEMLYNLRQNLQVNQSNDAEERELIMRLAPLYQQDREQAIREGEQRGIQLGEQRGIQIGEQRGIQLGEQRGIQQGQRQLIENFLRVRFGELDEELSALIDPLLALSQEELSALMLQLATLSREELLGRFSEND</sequence>
<dbReference type="EMBL" id="JAMXFF010000036">
    <property type="protein sequence ID" value="MCT7968757.1"/>
    <property type="molecule type" value="Genomic_DNA"/>
</dbReference>
<organism evidence="1 2">
    <name type="scientific">Laspinema palackyanum D2a</name>
    <dbReference type="NCBI Taxonomy" id="2953684"/>
    <lineage>
        <taxon>Bacteria</taxon>
        <taxon>Bacillati</taxon>
        <taxon>Cyanobacteriota</taxon>
        <taxon>Cyanophyceae</taxon>
        <taxon>Oscillatoriophycideae</taxon>
        <taxon>Oscillatoriales</taxon>
        <taxon>Laspinemataceae</taxon>
        <taxon>Laspinema</taxon>
        <taxon>Laspinema palackyanum</taxon>
    </lineage>
</organism>
<evidence type="ECO:0000313" key="2">
    <source>
        <dbReference type="Proteomes" id="UP001525890"/>
    </source>
</evidence>
<comment type="caution">
    <text evidence="1">The sequence shown here is derived from an EMBL/GenBank/DDBJ whole genome shotgun (WGS) entry which is preliminary data.</text>
</comment>
<dbReference type="RefSeq" id="WP_368008252.1">
    <property type="nucleotide sequence ID" value="NZ_JAMXFF010000036.1"/>
</dbReference>
<gene>
    <name evidence="1" type="ORF">NG799_20830</name>
</gene>
<protein>
    <recommendedName>
        <fullName evidence="3">DUF4351 domain-containing protein</fullName>
    </recommendedName>
</protein>
<name>A0ABT2MVJ4_9CYAN</name>
<keyword evidence="2" id="KW-1185">Reference proteome</keyword>